<accession>A0ACA9N9V0</accession>
<comment type="caution">
    <text evidence="1">The sequence shown here is derived from an EMBL/GenBank/DDBJ whole genome shotgun (WGS) entry which is preliminary data.</text>
</comment>
<protein>
    <submittedName>
        <fullName evidence="1">7049_t:CDS:1</fullName>
    </submittedName>
</protein>
<sequence length="114" mass="12901">EEYDYEKNKNEEDNDKNIDDNNDESGDQNLKGKLLLLLIPTLQVLNNDIKDSKSLLKIEASLPSSFLVKIALKIVKTDLNKLTGKDYKFTSKKVTAIGEKIGKKILLSYSEIKL</sequence>
<evidence type="ECO:0000313" key="2">
    <source>
        <dbReference type="Proteomes" id="UP000789860"/>
    </source>
</evidence>
<reference evidence="1" key="1">
    <citation type="submission" date="2021-06" db="EMBL/GenBank/DDBJ databases">
        <authorList>
            <person name="Kallberg Y."/>
            <person name="Tangrot J."/>
            <person name="Rosling A."/>
        </authorList>
    </citation>
    <scope>NUCLEOTIDE SEQUENCE</scope>
    <source>
        <strain evidence="1">AU212A</strain>
    </source>
</reference>
<gene>
    <name evidence="1" type="ORF">SCALOS_LOCUS8341</name>
</gene>
<feature type="non-terminal residue" evidence="1">
    <location>
        <position position="114"/>
    </location>
</feature>
<keyword evidence="2" id="KW-1185">Reference proteome</keyword>
<dbReference type="Proteomes" id="UP000789860">
    <property type="component" value="Unassembled WGS sequence"/>
</dbReference>
<feature type="non-terminal residue" evidence="1">
    <location>
        <position position="1"/>
    </location>
</feature>
<dbReference type="EMBL" id="CAJVPM010021699">
    <property type="protein sequence ID" value="CAG8641468.1"/>
    <property type="molecule type" value="Genomic_DNA"/>
</dbReference>
<organism evidence="1 2">
    <name type="scientific">Scutellospora calospora</name>
    <dbReference type="NCBI Taxonomy" id="85575"/>
    <lineage>
        <taxon>Eukaryota</taxon>
        <taxon>Fungi</taxon>
        <taxon>Fungi incertae sedis</taxon>
        <taxon>Mucoromycota</taxon>
        <taxon>Glomeromycotina</taxon>
        <taxon>Glomeromycetes</taxon>
        <taxon>Diversisporales</taxon>
        <taxon>Gigasporaceae</taxon>
        <taxon>Scutellospora</taxon>
    </lineage>
</organism>
<proteinExistence type="predicted"/>
<evidence type="ECO:0000313" key="1">
    <source>
        <dbReference type="EMBL" id="CAG8641468.1"/>
    </source>
</evidence>
<name>A0ACA9N9V0_9GLOM</name>